<feature type="domain" description="PAP-associated" evidence="9">
    <location>
        <begin position="370"/>
        <end position="425"/>
    </location>
</feature>
<evidence type="ECO:0000256" key="4">
    <source>
        <dbReference type="ARBA" id="ARBA00012388"/>
    </source>
</evidence>
<feature type="region of interest" description="Disordered" evidence="8">
    <location>
        <begin position="481"/>
        <end position="519"/>
    </location>
</feature>
<feature type="domain" description="Poly(A) RNA polymerase mitochondrial-like central palm" evidence="10">
    <location>
        <begin position="147"/>
        <end position="278"/>
    </location>
</feature>
<dbReference type="InterPro" id="IPR002058">
    <property type="entry name" value="PAP_assoc"/>
</dbReference>
<evidence type="ECO:0000256" key="3">
    <source>
        <dbReference type="ARBA" id="ARBA00008593"/>
    </source>
</evidence>
<feature type="compositionally biased region" description="Polar residues" evidence="8">
    <location>
        <begin position="47"/>
        <end position="56"/>
    </location>
</feature>
<dbReference type="PANTHER" id="PTHR12271">
    <property type="entry name" value="POLY A POLYMERASE CID PAP -RELATED"/>
    <property type="match status" value="1"/>
</dbReference>
<feature type="compositionally biased region" description="Basic and acidic residues" evidence="8">
    <location>
        <begin position="1039"/>
        <end position="1050"/>
    </location>
</feature>
<dbReference type="SUPFAM" id="SSF81301">
    <property type="entry name" value="Nucleotidyltransferase"/>
    <property type="match status" value="1"/>
</dbReference>
<dbReference type="EMBL" id="ACFW01000025">
    <property type="protein sequence ID" value="EER27369.1"/>
    <property type="molecule type" value="Genomic_DNA"/>
</dbReference>
<name>C5P7G9_COCP7</name>
<gene>
    <name evidence="11" type="ORF">CPC735_027050</name>
</gene>
<dbReference type="GO" id="GO:0046872">
    <property type="term" value="F:metal ion binding"/>
    <property type="evidence" value="ECO:0007669"/>
    <property type="project" value="UniProtKB-KW"/>
</dbReference>
<dbReference type="GO" id="GO:0031123">
    <property type="term" value="P:RNA 3'-end processing"/>
    <property type="evidence" value="ECO:0007669"/>
    <property type="project" value="TreeGrafter"/>
</dbReference>
<sequence>MGAEVYGDAASSHTEGDSSPIASETSTNMSWPIPADAHSQLPPRPALTTQQSSSVPATPFHHPRGLRFPSRSHSRSPSPNRRSSSPRSAHSELNHILPLRKQYGGCKYETAMAHFRRRMPYSLGADLLPEEQGPLKDKLAPEDEERLTSHMKELYKKLLPSSESEQRRIKFVKKLENLLNTQWPGNDIKVHVFGSSGNKLCSSDSDVDICITTPFKELEHVCLLADFLAKNGMERVVCVSHAKVPIVKIWDPELQVACDMNVNNTMALENTRMIRTYVEVDERVRPLAMIVKHWTKQRILNDAALGGTLSSYTWICLIINFLQTRSPPIVPSLQKRAISRRKQQGNGQSPSSFDDNLEELASFGHKNKSTLGELLFQFFRYYGHEVDYEKNVMSVREGKLVSKEGKGWHLLQNNRLCVEEPFNTSRNLGNTADDTSFRGLHLELRRAFEAVAIGDLGKCCERYEYPPEEERTWERPAPQPRAILTPMPALPSRGGRGGGRGGRHTNHYHRGPNNMGRRASNTANRNNIRSANPSFTADIAFQAQQAQSILHDHLYQRIQILQAQEQELRMQLQNQALMTGRAPPTLLRQPYLQFTLPQHENISPEENPRVRASSVNQPPLTAPIRQNVFFNTSYVPVTLPGVQGTNTNPPSPSLPSAVPDVRRSHRRSSVANDSPRGLRAQSQPARPVPSVMLPNLPAVQQDMNSRRSPECPPRSITEGESYLPNGVAIPKPTFGDENLPSEYVGYYVGDSTQPHGSYRGHLASSLPGLAIHGCEVPSYLHSSPEYRTYVTIADQSNGSSGHLSPPKIGSHFMQPQRLTRSQTLPDRGPLIIDGSVPPSEHRHSIANHSSEQFMTDFSTSSSADRMYDTPRTTPDTLSQGLHEQESYDDLFGSSFETHHGSQGAGHMSGWEPGLNHTDVTATGHMGRVETLSERLQRFQLSDPNFSLDTSRNTDANHYRSTQYLYPIDDQLNCLHTKGSPEDNHPQLFNSAQSPAKDSRMMSPTTKHCVNGFDFEKVNGMPHKPKAKGRYENSNPFPVSDHKEKQGDHYRKSNGGHHLHSNANGHHSSSNGWQTTKRRNKKGPKLSAEQNDGTARPEPIPIDESERKGG</sequence>
<feature type="compositionally biased region" description="Basic residues" evidence="8">
    <location>
        <begin position="501"/>
        <end position="510"/>
    </location>
</feature>
<feature type="compositionally biased region" description="Polar residues" evidence="8">
    <location>
        <begin position="986"/>
        <end position="1007"/>
    </location>
</feature>
<evidence type="ECO:0000313" key="12">
    <source>
        <dbReference type="Proteomes" id="UP000009084"/>
    </source>
</evidence>
<dbReference type="Pfam" id="PF03828">
    <property type="entry name" value="PAP_assoc"/>
    <property type="match status" value="1"/>
</dbReference>
<dbReference type="Pfam" id="PF22600">
    <property type="entry name" value="MTPAP-like_central"/>
    <property type="match status" value="1"/>
</dbReference>
<feature type="compositionally biased region" description="Low complexity" evidence="8">
    <location>
        <begin position="75"/>
        <end position="88"/>
    </location>
</feature>
<feature type="compositionally biased region" description="Basic residues" evidence="8">
    <location>
        <begin position="61"/>
        <end position="74"/>
    </location>
</feature>
<evidence type="ECO:0000259" key="10">
    <source>
        <dbReference type="Pfam" id="PF22600"/>
    </source>
</evidence>
<keyword evidence="6" id="KW-0479">Metal-binding</keyword>
<protein>
    <recommendedName>
        <fullName evidence="4">polynucleotide adenylyltransferase</fullName>
        <ecNumber evidence="4">2.7.7.19</ecNumber>
    </recommendedName>
</protein>
<dbReference type="CDD" id="cd05402">
    <property type="entry name" value="NT_PAP_TUTase"/>
    <property type="match status" value="1"/>
</dbReference>
<organism evidence="11 12">
    <name type="scientific">Coccidioides posadasii (strain C735)</name>
    <name type="common">Valley fever fungus</name>
    <dbReference type="NCBI Taxonomy" id="222929"/>
    <lineage>
        <taxon>Eukaryota</taxon>
        <taxon>Fungi</taxon>
        <taxon>Dikarya</taxon>
        <taxon>Ascomycota</taxon>
        <taxon>Pezizomycotina</taxon>
        <taxon>Eurotiomycetes</taxon>
        <taxon>Eurotiomycetidae</taxon>
        <taxon>Onygenales</taxon>
        <taxon>Onygenaceae</taxon>
        <taxon>Coccidioides</taxon>
    </lineage>
</organism>
<evidence type="ECO:0000256" key="8">
    <source>
        <dbReference type="SAM" id="MobiDB-lite"/>
    </source>
</evidence>
<dbReference type="Proteomes" id="UP000009084">
    <property type="component" value="Unassembled WGS sequence"/>
</dbReference>
<dbReference type="PANTHER" id="PTHR12271:SF113">
    <property type="entry name" value="POLY(A) RNA POLYMERASE CID11"/>
    <property type="match status" value="1"/>
</dbReference>
<dbReference type="Gene3D" id="1.10.1410.10">
    <property type="match status" value="1"/>
</dbReference>
<reference evidence="11 12" key="1">
    <citation type="journal article" date="2009" name="Genome Res.">
        <title>Comparative genomic analyses of the human fungal pathogens Coccidioides and their relatives.</title>
        <authorList>
            <person name="Sharpton T.J."/>
            <person name="Stajich J.E."/>
            <person name="Rounsley S.D."/>
            <person name="Gardner M.J."/>
            <person name="Wortman J.R."/>
            <person name="Jordar V.S."/>
            <person name="Maiti R."/>
            <person name="Kodira C.D."/>
            <person name="Neafsey D.E."/>
            <person name="Zeng Q."/>
            <person name="Hung C.-Y."/>
            <person name="McMahan C."/>
            <person name="Muszewska A."/>
            <person name="Grynberg M."/>
            <person name="Mandel M.A."/>
            <person name="Kellner E.M."/>
            <person name="Barker B.M."/>
            <person name="Galgiani J.N."/>
            <person name="Orbach M.J."/>
            <person name="Kirkland T.N."/>
            <person name="Cole G.T."/>
            <person name="Henn M.R."/>
            <person name="Birren B.W."/>
            <person name="Taylor J.W."/>
        </authorList>
    </citation>
    <scope>NUCLEOTIDE SEQUENCE [LARGE SCALE GENOMIC DNA]</scope>
    <source>
        <strain evidence="12">C735</strain>
    </source>
</reference>
<dbReference type="AlphaFoldDB" id="C5P7G9"/>
<feature type="region of interest" description="Disordered" evidence="8">
    <location>
        <begin position="857"/>
        <end position="881"/>
    </location>
</feature>
<comment type="cofactor">
    <cofactor evidence="1">
        <name>Mn(2+)</name>
        <dbReference type="ChEBI" id="CHEBI:29035"/>
    </cofactor>
</comment>
<keyword evidence="5" id="KW-0808">Transferase</keyword>
<dbReference type="InterPro" id="IPR054708">
    <property type="entry name" value="MTPAP-like_central"/>
</dbReference>
<evidence type="ECO:0000259" key="9">
    <source>
        <dbReference type="Pfam" id="PF03828"/>
    </source>
</evidence>
<comment type="similarity">
    <text evidence="3">Belongs to the DNA polymerase type-B-like family.</text>
</comment>
<dbReference type="OrthoDB" id="2274644at2759"/>
<dbReference type="Gene3D" id="3.30.460.10">
    <property type="entry name" value="Beta Polymerase, domain 2"/>
    <property type="match status" value="1"/>
</dbReference>
<evidence type="ECO:0000256" key="5">
    <source>
        <dbReference type="ARBA" id="ARBA00022679"/>
    </source>
</evidence>
<evidence type="ECO:0000256" key="1">
    <source>
        <dbReference type="ARBA" id="ARBA00001936"/>
    </source>
</evidence>
<feature type="region of interest" description="Disordered" evidence="8">
    <location>
        <begin position="641"/>
        <end position="724"/>
    </location>
</feature>
<feature type="compositionally biased region" description="Polar residues" evidence="8">
    <location>
        <begin position="870"/>
        <end position="881"/>
    </location>
</feature>
<evidence type="ECO:0000256" key="7">
    <source>
        <dbReference type="ARBA" id="ARBA00022842"/>
    </source>
</evidence>
<dbReference type="KEGG" id="cpw:9695009"/>
<evidence type="ECO:0000256" key="6">
    <source>
        <dbReference type="ARBA" id="ARBA00022723"/>
    </source>
</evidence>
<dbReference type="GO" id="GO:0010605">
    <property type="term" value="P:negative regulation of macromolecule metabolic process"/>
    <property type="evidence" value="ECO:0007669"/>
    <property type="project" value="UniProtKB-ARBA"/>
</dbReference>
<dbReference type="SUPFAM" id="SSF81631">
    <property type="entry name" value="PAP/OAS1 substrate-binding domain"/>
    <property type="match status" value="1"/>
</dbReference>
<dbReference type="EC" id="2.7.7.19" evidence="4"/>
<evidence type="ECO:0000313" key="11">
    <source>
        <dbReference type="EMBL" id="EER27369.1"/>
    </source>
</evidence>
<comment type="caution">
    <text evidence="11">The sequence shown here is derived from an EMBL/GenBank/DDBJ whole genome shotgun (WGS) entry which is preliminary data.</text>
</comment>
<dbReference type="VEuPathDB" id="FungiDB:CPC735_027050"/>
<dbReference type="RefSeq" id="XP_003069514.1">
    <property type="nucleotide sequence ID" value="XM_003069468.1"/>
</dbReference>
<feature type="region of interest" description="Disordered" evidence="8">
    <location>
        <begin position="975"/>
        <end position="1109"/>
    </location>
</feature>
<dbReference type="GO" id="GO:1990817">
    <property type="term" value="F:poly(A) RNA polymerase activity"/>
    <property type="evidence" value="ECO:0007669"/>
    <property type="project" value="UniProtKB-EC"/>
</dbReference>
<proteinExistence type="inferred from homology"/>
<evidence type="ECO:0000256" key="2">
    <source>
        <dbReference type="ARBA" id="ARBA00001946"/>
    </source>
</evidence>
<feature type="compositionally biased region" description="Polar residues" evidence="8">
    <location>
        <begin position="20"/>
        <end position="30"/>
    </location>
</feature>
<keyword evidence="7" id="KW-0460">Magnesium</keyword>
<dbReference type="HOGENOM" id="CLU_002806_0_0_1"/>
<feature type="region of interest" description="Disordered" evidence="8">
    <location>
        <begin position="1"/>
        <end position="96"/>
    </location>
</feature>
<dbReference type="InterPro" id="IPR043519">
    <property type="entry name" value="NT_sf"/>
</dbReference>
<accession>C5P7G9</accession>
<comment type="cofactor">
    <cofactor evidence="2">
        <name>Mg(2+)</name>
        <dbReference type="ChEBI" id="CHEBI:18420"/>
    </cofactor>
</comment>
<feature type="compositionally biased region" description="Low complexity" evidence="8">
    <location>
        <begin position="1060"/>
        <end position="1071"/>
    </location>
</feature>